<dbReference type="SMART" id="SM00382">
    <property type="entry name" value="AAA"/>
    <property type="match status" value="1"/>
</dbReference>
<comment type="caution">
    <text evidence="11">The sequence shown here is derived from an EMBL/GenBank/DDBJ whole genome shotgun (WGS) entry which is preliminary data.</text>
</comment>
<evidence type="ECO:0000256" key="3">
    <source>
        <dbReference type="ARBA" id="ARBA00022741"/>
    </source>
</evidence>
<evidence type="ECO:0000256" key="8">
    <source>
        <dbReference type="SAM" id="Phobius"/>
    </source>
</evidence>
<feature type="transmembrane region" description="Helical" evidence="8">
    <location>
        <begin position="197"/>
        <end position="217"/>
    </location>
</feature>
<dbReference type="Gene3D" id="3.40.50.300">
    <property type="entry name" value="P-loop containing nucleotide triphosphate hydrolases"/>
    <property type="match status" value="1"/>
</dbReference>
<evidence type="ECO:0000256" key="4">
    <source>
        <dbReference type="ARBA" id="ARBA00022840"/>
    </source>
</evidence>
<feature type="transmembrane region" description="Helical" evidence="8">
    <location>
        <begin position="300"/>
        <end position="329"/>
    </location>
</feature>
<evidence type="ECO:0000313" key="12">
    <source>
        <dbReference type="Proteomes" id="UP001596047"/>
    </source>
</evidence>
<keyword evidence="3" id="KW-0547">Nucleotide-binding</keyword>
<keyword evidence="5 8" id="KW-1133">Transmembrane helix</keyword>
<dbReference type="InterPro" id="IPR036640">
    <property type="entry name" value="ABC1_TM_sf"/>
</dbReference>
<dbReference type="InterPro" id="IPR039421">
    <property type="entry name" value="Type_1_exporter"/>
</dbReference>
<feature type="transmembrane region" description="Helical" evidence="8">
    <location>
        <begin position="117"/>
        <end position="138"/>
    </location>
</feature>
<evidence type="ECO:0000259" key="9">
    <source>
        <dbReference type="PROSITE" id="PS50893"/>
    </source>
</evidence>
<sequence length="677" mass="73647">MSEQQRGAGAPGGRLGGAPQGPGPGNFGFGPGGRGGPGGMMGMPVQKAKNFKGTLKRLTGYLKPHRGALFVVFATAVLSTVFSILGPKIMGKATTKLFEGLVAKMKGVQGAKIDFGYIWQILLVLAALYIISALFSYIQQYVMAGVAQRTVNDLRKDVNEKLAKLPLKFFDSRTNGEILSRAVNDVDNISGTLQQSLTQLITSIVTLIGVIVMMLTISWVMTLITIVTLPLSFLAIKMIAGRSQLYFKGQQKSLGELNGHVEEMYTGHPIVKAFGHEEKSIRQFEEVNERLYESGWRAQFVSGMIMPIMGFIGNIGYVLVSVAGGILVLRRSIEIGDVQAFISYSRQFSMPITQTAQIANIIQSTIASAERVFELLDEEEEVAEAIDAVVLRKEDRSKVALAKDTAPASSNTPVSGAAKISANVIPMPKGHVAFEHVKFSYKEDAPLIEDMNIDVLPGQTIAIVGPTGAGKTTLINLLMRFYELNSGAITIDGVNLTQFTRGDLRSLFGMVLQDTWLFNGTIRDNIAYGRSGASEEDVVQAARAAYADHFIRTLPEGYDTVLNEEASNISQGQKQLLTIARAILADPAILILDEATSSVDTRTEIQIQRAMNMLMQGRTSFVIAHRLSTIRDADLILVMNHGTVIEQGTHEGLLAQGGFYAELYESQFSQKPQQEVI</sequence>
<gene>
    <name evidence="11" type="ORF">ACFPYJ_01690</name>
</gene>
<dbReference type="PROSITE" id="PS50893">
    <property type="entry name" value="ABC_TRANSPORTER_2"/>
    <property type="match status" value="1"/>
</dbReference>
<dbReference type="PROSITE" id="PS00211">
    <property type="entry name" value="ABC_TRANSPORTER_1"/>
    <property type="match status" value="1"/>
</dbReference>
<evidence type="ECO:0000256" key="7">
    <source>
        <dbReference type="SAM" id="MobiDB-lite"/>
    </source>
</evidence>
<dbReference type="EMBL" id="JBHSOW010000007">
    <property type="protein sequence ID" value="MFC5647847.1"/>
    <property type="molecule type" value="Genomic_DNA"/>
</dbReference>
<dbReference type="PROSITE" id="PS50929">
    <property type="entry name" value="ABC_TM1F"/>
    <property type="match status" value="1"/>
</dbReference>
<feature type="region of interest" description="Disordered" evidence="7">
    <location>
        <begin position="1"/>
        <end position="33"/>
    </location>
</feature>
<keyword evidence="6 8" id="KW-0472">Membrane</keyword>
<reference evidence="12" key="1">
    <citation type="journal article" date="2019" name="Int. J. Syst. Evol. Microbiol.">
        <title>The Global Catalogue of Microorganisms (GCM) 10K type strain sequencing project: providing services to taxonomists for standard genome sequencing and annotation.</title>
        <authorList>
            <consortium name="The Broad Institute Genomics Platform"/>
            <consortium name="The Broad Institute Genome Sequencing Center for Infectious Disease"/>
            <person name="Wu L."/>
            <person name="Ma J."/>
        </authorList>
    </citation>
    <scope>NUCLEOTIDE SEQUENCE [LARGE SCALE GENOMIC DNA]</scope>
    <source>
        <strain evidence="12">CGMCC 1.3240</strain>
    </source>
</reference>
<dbReference type="Proteomes" id="UP001596047">
    <property type="component" value="Unassembled WGS sequence"/>
</dbReference>
<dbReference type="InterPro" id="IPR003593">
    <property type="entry name" value="AAA+_ATPase"/>
</dbReference>
<protein>
    <submittedName>
        <fullName evidence="11">ABC transporter ATP-binding protein</fullName>
    </submittedName>
</protein>
<feature type="transmembrane region" description="Helical" evidence="8">
    <location>
        <begin position="223"/>
        <end position="240"/>
    </location>
</feature>
<dbReference type="InterPro" id="IPR027417">
    <property type="entry name" value="P-loop_NTPase"/>
</dbReference>
<dbReference type="Pfam" id="PF00664">
    <property type="entry name" value="ABC_membrane"/>
    <property type="match status" value="1"/>
</dbReference>
<name>A0ABW0VPN6_9BACL</name>
<accession>A0ABW0VPN6</accession>
<dbReference type="PANTHER" id="PTHR43394:SF1">
    <property type="entry name" value="ATP-BINDING CASSETTE SUB-FAMILY B MEMBER 10, MITOCHONDRIAL"/>
    <property type="match status" value="1"/>
</dbReference>
<evidence type="ECO:0000256" key="2">
    <source>
        <dbReference type="ARBA" id="ARBA00022692"/>
    </source>
</evidence>
<dbReference type="CDD" id="cd18547">
    <property type="entry name" value="ABC_6TM_Tm288_like"/>
    <property type="match status" value="1"/>
</dbReference>
<evidence type="ECO:0000256" key="1">
    <source>
        <dbReference type="ARBA" id="ARBA00004651"/>
    </source>
</evidence>
<evidence type="ECO:0000256" key="5">
    <source>
        <dbReference type="ARBA" id="ARBA00022989"/>
    </source>
</evidence>
<dbReference type="SUPFAM" id="SSF90123">
    <property type="entry name" value="ABC transporter transmembrane region"/>
    <property type="match status" value="1"/>
</dbReference>
<dbReference type="InterPro" id="IPR017871">
    <property type="entry name" value="ABC_transporter-like_CS"/>
</dbReference>
<keyword evidence="2 8" id="KW-0812">Transmembrane</keyword>
<feature type="domain" description="ABC transporter" evidence="9">
    <location>
        <begin position="432"/>
        <end position="666"/>
    </location>
</feature>
<dbReference type="InterPro" id="IPR003439">
    <property type="entry name" value="ABC_transporter-like_ATP-bd"/>
</dbReference>
<evidence type="ECO:0000259" key="10">
    <source>
        <dbReference type="PROSITE" id="PS50929"/>
    </source>
</evidence>
<dbReference type="Gene3D" id="1.20.1560.10">
    <property type="entry name" value="ABC transporter type 1, transmembrane domain"/>
    <property type="match status" value="1"/>
</dbReference>
<comment type="subcellular location">
    <subcellularLocation>
        <location evidence="1">Cell membrane</location>
        <topology evidence="1">Multi-pass membrane protein</topology>
    </subcellularLocation>
</comment>
<proteinExistence type="predicted"/>
<dbReference type="GO" id="GO:0005524">
    <property type="term" value="F:ATP binding"/>
    <property type="evidence" value="ECO:0007669"/>
    <property type="project" value="UniProtKB-KW"/>
</dbReference>
<dbReference type="CDD" id="cd03254">
    <property type="entry name" value="ABCC_Glucan_exporter_like"/>
    <property type="match status" value="1"/>
</dbReference>
<dbReference type="SUPFAM" id="SSF52540">
    <property type="entry name" value="P-loop containing nucleoside triphosphate hydrolases"/>
    <property type="match status" value="1"/>
</dbReference>
<dbReference type="PANTHER" id="PTHR43394">
    <property type="entry name" value="ATP-DEPENDENT PERMEASE MDL1, MITOCHONDRIAL"/>
    <property type="match status" value="1"/>
</dbReference>
<dbReference type="RefSeq" id="WP_379186305.1">
    <property type="nucleotide sequence ID" value="NZ_JBHSOW010000007.1"/>
</dbReference>
<feature type="compositionally biased region" description="Gly residues" evidence="7">
    <location>
        <begin position="9"/>
        <end position="33"/>
    </location>
</feature>
<feature type="domain" description="ABC transmembrane type-1" evidence="10">
    <location>
        <begin position="70"/>
        <end position="364"/>
    </location>
</feature>
<keyword evidence="12" id="KW-1185">Reference proteome</keyword>
<evidence type="ECO:0000313" key="11">
    <source>
        <dbReference type="EMBL" id="MFC5647847.1"/>
    </source>
</evidence>
<keyword evidence="4 11" id="KW-0067">ATP-binding</keyword>
<dbReference type="Pfam" id="PF00005">
    <property type="entry name" value="ABC_tran"/>
    <property type="match status" value="1"/>
</dbReference>
<organism evidence="11 12">
    <name type="scientific">Paenibacillus solisilvae</name>
    <dbReference type="NCBI Taxonomy" id="2486751"/>
    <lineage>
        <taxon>Bacteria</taxon>
        <taxon>Bacillati</taxon>
        <taxon>Bacillota</taxon>
        <taxon>Bacilli</taxon>
        <taxon>Bacillales</taxon>
        <taxon>Paenibacillaceae</taxon>
        <taxon>Paenibacillus</taxon>
    </lineage>
</organism>
<evidence type="ECO:0000256" key="6">
    <source>
        <dbReference type="ARBA" id="ARBA00023136"/>
    </source>
</evidence>
<feature type="transmembrane region" description="Helical" evidence="8">
    <location>
        <begin position="67"/>
        <end position="86"/>
    </location>
</feature>
<dbReference type="InterPro" id="IPR011527">
    <property type="entry name" value="ABC1_TM_dom"/>
</dbReference>